<name>A5UP66_METS3</name>
<sequence>MKLEEELMQYILAKQRLMPKIISSKLSSNNKKLNHRTDYFRIKEYIDNFLNGNNQNRFIVMPGLRGVGKTTILLQLYEYLIKNDVPNSDILYFDVSELKSFYNVNILDVITNFIENIHQTTMVELNKPIFLLIDEVHFDKNWTLTGKIVYDNNNNIFMIFTGSSAIELQIHADAIRRMEKEPIFPCTFPEYLFLKQNIHFPKEMSFALQDLILNGNVDLAITNERKIQESMINLDNDPDIEFKKFLTQHSFPFSLKMQDFQIHEKTINNINRIIEKDISSLKTFNTSTNDTISRIVTYIAMQKPGGTSNVKLAQMLGVSPNTINNILNVLEKTQLLFPITAYSTGSKIIKKPWEYFFLAPSIKASINFEIGRYNLNNKKCLATLAETLVASSLYKLKLLRHNFIGLFYDPKKSGVDFLVRNIDKIIPIEVGVGKKTKSQLTKAINNYNSDYGILISNRTFSIKKENNIIYIPLRTFSYI</sequence>
<dbReference type="EnsemblBacteria" id="ABQ87994">
    <property type="protein sequence ID" value="ABQ87994"/>
    <property type="gene ID" value="Msm_1789"/>
</dbReference>
<dbReference type="SUPFAM" id="SSF52540">
    <property type="entry name" value="P-loop containing nucleoside triphosphate hydrolases"/>
    <property type="match status" value="1"/>
</dbReference>
<dbReference type="SUPFAM" id="SSF46785">
    <property type="entry name" value="Winged helix' DNA-binding domain"/>
    <property type="match status" value="1"/>
</dbReference>
<feature type="domain" description="AAA" evidence="1">
    <location>
        <begin position="56"/>
        <end position="192"/>
    </location>
</feature>
<dbReference type="RefSeq" id="WP_011954785.1">
    <property type="nucleotide sequence ID" value="NC_009515.1"/>
</dbReference>
<dbReference type="eggNOG" id="arCOG03167">
    <property type="taxonomic scope" value="Archaea"/>
</dbReference>
<dbReference type="Pfam" id="PF13173">
    <property type="entry name" value="AAA_14"/>
    <property type="match status" value="1"/>
</dbReference>
<dbReference type="Gene3D" id="3.40.50.300">
    <property type="entry name" value="P-loop containing nucleotide triphosphate hydrolases"/>
    <property type="match status" value="1"/>
</dbReference>
<dbReference type="InterPro" id="IPR041682">
    <property type="entry name" value="AAA_14"/>
</dbReference>
<proteinExistence type="predicted"/>
<dbReference type="InterPro" id="IPR036390">
    <property type="entry name" value="WH_DNA-bd_sf"/>
</dbReference>
<dbReference type="Proteomes" id="UP000001992">
    <property type="component" value="Chromosome"/>
</dbReference>
<feature type="domain" description="DUF4143" evidence="2">
    <location>
        <begin position="276"/>
        <end position="430"/>
    </location>
</feature>
<dbReference type="BioCyc" id="MSMI420247:GHWZ-1831-MONOMER"/>
<evidence type="ECO:0000259" key="2">
    <source>
        <dbReference type="Pfam" id="PF13635"/>
    </source>
</evidence>
<dbReference type="PANTHER" id="PTHR42990:SF1">
    <property type="entry name" value="AAA+ ATPASE DOMAIN-CONTAINING PROTEIN"/>
    <property type="match status" value="1"/>
</dbReference>
<dbReference type="HOGENOM" id="CLU_044680_0_0_2"/>
<dbReference type="PANTHER" id="PTHR42990">
    <property type="entry name" value="ATPASE"/>
    <property type="match status" value="1"/>
</dbReference>
<dbReference type="PATRIC" id="fig|420247.28.peg.1776"/>
<accession>A5UP66</accession>
<dbReference type="Pfam" id="PF13635">
    <property type="entry name" value="DUF4143"/>
    <property type="match status" value="1"/>
</dbReference>
<dbReference type="STRING" id="420247.Msm_1789"/>
<evidence type="ECO:0000259" key="1">
    <source>
        <dbReference type="Pfam" id="PF13173"/>
    </source>
</evidence>
<reference evidence="3 4" key="1">
    <citation type="journal article" date="2007" name="Proc. Natl. Acad. Sci. U.S.A.">
        <title>Genomic and metabolic adaptations of Methanobrevibacter smithii to the human gut.</title>
        <authorList>
            <person name="Samuel B.S."/>
            <person name="Hansen E.E."/>
            <person name="Manchester J.K."/>
            <person name="Coutinho P.M."/>
            <person name="Henrissat B."/>
            <person name="Fulton R."/>
            <person name="Latreille P."/>
            <person name="Kim K."/>
            <person name="Wilson R.K."/>
            <person name="Gordon J.I."/>
        </authorList>
    </citation>
    <scope>NUCLEOTIDE SEQUENCE [LARGE SCALE GENOMIC DNA]</scope>
    <source>
        <strain evidence="4">ATCC 35061 / DSM 861 / OCM 144 / PS</strain>
    </source>
</reference>
<evidence type="ECO:0000313" key="3">
    <source>
        <dbReference type="EMBL" id="ABQ87994.1"/>
    </source>
</evidence>
<dbReference type="InterPro" id="IPR025420">
    <property type="entry name" value="DUF4143"/>
</dbReference>
<organism evidence="3 4">
    <name type="scientific">Methanobrevibacter smithii (strain ATCC 35061 / DSM 861 / OCM 144 / PS)</name>
    <dbReference type="NCBI Taxonomy" id="420247"/>
    <lineage>
        <taxon>Archaea</taxon>
        <taxon>Methanobacteriati</taxon>
        <taxon>Methanobacteriota</taxon>
        <taxon>Methanomada group</taxon>
        <taxon>Methanobacteria</taxon>
        <taxon>Methanobacteriales</taxon>
        <taxon>Methanobacteriaceae</taxon>
        <taxon>Methanobrevibacter</taxon>
    </lineage>
</organism>
<evidence type="ECO:0000313" key="4">
    <source>
        <dbReference type="Proteomes" id="UP000001992"/>
    </source>
</evidence>
<dbReference type="KEGG" id="msi:Msm_1789"/>
<gene>
    <name evidence="3" type="ordered locus">Msm_1789</name>
</gene>
<dbReference type="GeneID" id="78818430"/>
<dbReference type="InterPro" id="IPR027417">
    <property type="entry name" value="P-loop_NTPase"/>
</dbReference>
<dbReference type="AlphaFoldDB" id="A5UP66"/>
<keyword evidence="4" id="KW-1185">Reference proteome</keyword>
<dbReference type="EMBL" id="CP000678">
    <property type="protein sequence ID" value="ABQ87994.1"/>
    <property type="molecule type" value="Genomic_DNA"/>
</dbReference>
<protein>
    <submittedName>
        <fullName evidence="3">Predicted ATPase, AAA+ superfamily</fullName>
    </submittedName>
</protein>